<keyword evidence="2" id="KW-1133">Transmembrane helix</keyword>
<feature type="domain" description="Signal transduction histidine kinase subgroup 3 dimerisation and phosphoacceptor" evidence="5">
    <location>
        <begin position="767"/>
        <end position="825"/>
    </location>
</feature>
<evidence type="ECO:0000256" key="2">
    <source>
        <dbReference type="SAM" id="Phobius"/>
    </source>
</evidence>
<organism evidence="6 7">
    <name type="scientific">Rhodohalobacter sulfatireducens</name>
    <dbReference type="NCBI Taxonomy" id="2911366"/>
    <lineage>
        <taxon>Bacteria</taxon>
        <taxon>Pseudomonadati</taxon>
        <taxon>Balneolota</taxon>
        <taxon>Balneolia</taxon>
        <taxon>Balneolales</taxon>
        <taxon>Balneolaceae</taxon>
        <taxon>Rhodohalobacter</taxon>
    </lineage>
</organism>
<dbReference type="InterPro" id="IPR003594">
    <property type="entry name" value="HATPase_dom"/>
</dbReference>
<dbReference type="SUPFAM" id="SSF55874">
    <property type="entry name" value="ATPase domain of HSP90 chaperone/DNA topoisomerase II/histidine kinase"/>
    <property type="match status" value="1"/>
</dbReference>
<feature type="domain" description="Two component regulator three Y" evidence="4">
    <location>
        <begin position="664"/>
        <end position="726"/>
    </location>
</feature>
<sequence length="959" mass="108808">MKIRFLILSLIAGFAFLQVAKAQYLPFRTYSIEVGLSESVAQALIQDQRGYIWVGTGYGLNRFDGVSFKQYYEDDGLASNDVHALFQDSEGTIWVGTEFGISILRGDTLVTPSSVSQLNEYPVISITEDQEGNFWFGTESNGAWILEKNGNLVSVNETMGISMQWVQTIYSASDGTIWIGSRAGLARINDDQVRYHSTENGLPDNRIRHITGDDFGRIWIGTFSGLVKYENGNLSIYDRSDGLLDEKIQTITVEDRNRIWLGTESGVSLFDGRNFQNYTRTEGVPGTIVQSSLLDHEGNMWFGTLGGGMCIYVGDYFQSFNIENGLTNNVITGFAEGPNGDVWIATYGGGLLRHDGESFQPYDESDGLVDNIVFSFLLDSQNRFWIGTRGGISIYEDGQFNTVSPDRFPFGLVRKIYEDVEKDEYWIATYESGVIQLQEEGYIQHHTGNGFLNNTVMDIKRDEQGNYWFATYGGVAMYDGEQFEYLTMAEGLPSNGVIHIHIDHNGDKWFSTFNGVAKYDGESIERLSQSEQIDLITYFTIQDLENQYWVGTNRGLYRLNPDELLEAENTLERLQSFRVYNKNQGLIANELNAGASYVASDGTIWLGTVEGLSHFYPSEIREINAPPGIEFEEVMVSGRMINPKGQHDFDNDENFVQISYSGLSYEAPDQIFYEYRMRGLDQGWQITTERTIRYPSLSPGEYEFQLRAYNADGFVSAKRARFSFDIAYPYYLQWWFFVLIILVIVGLILFSIRYFRIKKQVDIERMRVQIASDLHDDVGSSLTELALQTDFLQAVTSGDDVKKTLKQLGKHSRKIVSSLDDIVWSIDSRNDTAGDLTDRMQDYVNQVFVNGEVSVFYDFENLRMHEKLPVDVKENIYLIFKEAINNIVKHSNASRIDIRFSFSGKSYTLEIHDNGTKIKNDRKTGQGLRNMKMRADRIGSDVEIVSNGGFTIRATGSIK</sequence>
<dbReference type="Gene3D" id="3.30.565.10">
    <property type="entry name" value="Histidine kinase-like ATPase, C-terminal domain"/>
    <property type="match status" value="1"/>
</dbReference>
<evidence type="ECO:0000313" key="7">
    <source>
        <dbReference type="Proteomes" id="UP001165366"/>
    </source>
</evidence>
<reference evidence="6" key="1">
    <citation type="submission" date="2022-01" db="EMBL/GenBank/DDBJ databases">
        <authorList>
            <person name="Wang Y."/>
        </authorList>
    </citation>
    <scope>NUCLEOTIDE SEQUENCE</scope>
    <source>
        <strain evidence="6">WB101</strain>
    </source>
</reference>
<dbReference type="Pfam" id="PF02518">
    <property type="entry name" value="HATPase_c"/>
    <property type="match status" value="1"/>
</dbReference>
<gene>
    <name evidence="6" type="ORF">L6773_06840</name>
</gene>
<dbReference type="Pfam" id="PF07730">
    <property type="entry name" value="HisKA_3"/>
    <property type="match status" value="1"/>
</dbReference>
<evidence type="ECO:0000256" key="1">
    <source>
        <dbReference type="ARBA" id="ARBA00022553"/>
    </source>
</evidence>
<dbReference type="InterPro" id="IPR036890">
    <property type="entry name" value="HATPase_C_sf"/>
</dbReference>
<dbReference type="Gene3D" id="2.130.10.10">
    <property type="entry name" value="YVTN repeat-like/Quinoprotein amine dehydrogenase"/>
    <property type="match status" value="4"/>
</dbReference>
<dbReference type="CDD" id="cd16917">
    <property type="entry name" value="HATPase_UhpB-NarQ-NarX-like"/>
    <property type="match status" value="1"/>
</dbReference>
<dbReference type="Proteomes" id="UP001165366">
    <property type="component" value="Unassembled WGS sequence"/>
</dbReference>
<dbReference type="Pfam" id="PF07495">
    <property type="entry name" value="Y_Y_Y"/>
    <property type="match status" value="1"/>
</dbReference>
<keyword evidence="2" id="KW-0472">Membrane</keyword>
<dbReference type="InterPro" id="IPR011123">
    <property type="entry name" value="Y_Y_Y"/>
</dbReference>
<feature type="domain" description="Histidine kinase/HSP90-like ATPase" evidence="3">
    <location>
        <begin position="874"/>
        <end position="953"/>
    </location>
</feature>
<dbReference type="Gene3D" id="1.20.5.1930">
    <property type="match status" value="1"/>
</dbReference>
<accession>A0ABS9KBR2</accession>
<keyword evidence="6" id="KW-0418">Kinase</keyword>
<name>A0ABS9KBR2_9BACT</name>
<dbReference type="GO" id="GO:0016301">
    <property type="term" value="F:kinase activity"/>
    <property type="evidence" value="ECO:0007669"/>
    <property type="project" value="UniProtKB-KW"/>
</dbReference>
<keyword evidence="2" id="KW-0812">Transmembrane</keyword>
<evidence type="ECO:0000259" key="3">
    <source>
        <dbReference type="Pfam" id="PF02518"/>
    </source>
</evidence>
<dbReference type="PANTHER" id="PTHR43547">
    <property type="entry name" value="TWO-COMPONENT HISTIDINE KINASE"/>
    <property type="match status" value="1"/>
</dbReference>
<dbReference type="Pfam" id="PF07494">
    <property type="entry name" value="Reg_prop"/>
    <property type="match status" value="7"/>
</dbReference>
<dbReference type="SUPFAM" id="SSF63829">
    <property type="entry name" value="Calcium-dependent phosphotriesterase"/>
    <property type="match status" value="3"/>
</dbReference>
<evidence type="ECO:0000259" key="5">
    <source>
        <dbReference type="Pfam" id="PF07730"/>
    </source>
</evidence>
<dbReference type="EMBL" id="JAKLWS010000006">
    <property type="protein sequence ID" value="MCG2588277.1"/>
    <property type="molecule type" value="Genomic_DNA"/>
</dbReference>
<dbReference type="InterPro" id="IPR011110">
    <property type="entry name" value="Reg_prop"/>
</dbReference>
<keyword evidence="1" id="KW-0597">Phosphoprotein</keyword>
<keyword evidence="6" id="KW-0808">Transferase</keyword>
<proteinExistence type="predicted"/>
<dbReference type="InterPro" id="IPR015943">
    <property type="entry name" value="WD40/YVTN_repeat-like_dom_sf"/>
</dbReference>
<comment type="caution">
    <text evidence="6">The sequence shown here is derived from an EMBL/GenBank/DDBJ whole genome shotgun (WGS) entry which is preliminary data.</text>
</comment>
<dbReference type="Gene3D" id="2.60.40.10">
    <property type="entry name" value="Immunoglobulins"/>
    <property type="match status" value="1"/>
</dbReference>
<evidence type="ECO:0000313" key="6">
    <source>
        <dbReference type="EMBL" id="MCG2588277.1"/>
    </source>
</evidence>
<reference evidence="6" key="2">
    <citation type="submission" date="2024-05" db="EMBL/GenBank/DDBJ databases">
        <title>Rhodohalobacter halophilus gen. nov., sp. nov., a moderately halophilic member of the family Balneolaceae.</title>
        <authorList>
            <person name="Xia J."/>
        </authorList>
    </citation>
    <scope>NUCLEOTIDE SEQUENCE</scope>
    <source>
        <strain evidence="6">WB101</strain>
    </source>
</reference>
<dbReference type="InterPro" id="IPR013783">
    <property type="entry name" value="Ig-like_fold"/>
</dbReference>
<dbReference type="InterPro" id="IPR011712">
    <property type="entry name" value="Sig_transdc_His_kin_sub3_dim/P"/>
</dbReference>
<feature type="transmembrane region" description="Helical" evidence="2">
    <location>
        <begin position="734"/>
        <end position="755"/>
    </location>
</feature>
<keyword evidence="7" id="KW-1185">Reference proteome</keyword>
<evidence type="ECO:0000259" key="4">
    <source>
        <dbReference type="Pfam" id="PF07495"/>
    </source>
</evidence>
<dbReference type="PANTHER" id="PTHR43547:SF2">
    <property type="entry name" value="HYBRID SIGNAL TRANSDUCTION HISTIDINE KINASE C"/>
    <property type="match status" value="1"/>
</dbReference>
<protein>
    <submittedName>
        <fullName evidence="6">Histidine kinase</fullName>
    </submittedName>
</protein>
<dbReference type="RefSeq" id="WP_237853120.1">
    <property type="nucleotide sequence ID" value="NZ_JAKLWS010000006.1"/>
</dbReference>